<evidence type="ECO:0000256" key="6">
    <source>
        <dbReference type="PROSITE-ProRule" id="PRU01393"/>
    </source>
</evidence>
<keyword evidence="2 6" id="KW-0645">Protease</keyword>
<evidence type="ECO:0000313" key="11">
    <source>
        <dbReference type="Proteomes" id="UP000664132"/>
    </source>
</evidence>
<evidence type="ECO:0000256" key="3">
    <source>
        <dbReference type="ARBA" id="ARBA00022786"/>
    </source>
</evidence>
<keyword evidence="5 6" id="KW-0788">Thiol protease</keyword>
<dbReference type="InterPro" id="IPR036959">
    <property type="entry name" value="Peptidase_C12_UCH_sf"/>
</dbReference>
<evidence type="ECO:0000256" key="7">
    <source>
        <dbReference type="RuleBase" id="RU361215"/>
    </source>
</evidence>
<dbReference type="EMBL" id="JAFJYH010000035">
    <property type="protein sequence ID" value="KAG4423404.1"/>
    <property type="molecule type" value="Genomic_DNA"/>
</dbReference>
<dbReference type="Proteomes" id="UP000664132">
    <property type="component" value="Unassembled WGS sequence"/>
</dbReference>
<keyword evidence="11" id="KW-1185">Reference proteome</keyword>
<sequence length="535" mass="60430">MESNMDDSTKQKPSGLGISDYEETRQTSTIRSDNPVDNKSLENAPSNTPSAKATNPGVGEDNSLKDSQDNTASSKAMTPTPEVDSLNLITNRETDSMEIDPTMTTRSLRKRKDLPAISADPIAEAMKPLTDEERQNWKGWVELESDPALFNYIMRKYGVQDVKIQEVFGLDDECMAYVPKPIYGMIFLFKYHDDDAENLEDSQKCPKHVWFANQTTTNACATVALLNIVMNVPGLDLGERLQTFKEATRKLKPPYRGKRLGEHDFIRGIHNSFARKIDILNADLLLKHEYEKWIKDKNKKVSAKKKPQAKKKKNVKDEEEGYHFIAYVPIQGEVWRLDGLQREPVKLGDSGDNWIDVASANIMDRALQYQDDGVEYSLMSLCKSPTRVAMEELASNMHLIQTFEKTISATIPDWKVFLLTDAAATVDDLHNICKLTQELVDASVLSASELAKISAAGSDPEKLMALYRELVSEQNRLRSVYMQEVSIVGQEDEQAEKKKFDHTHLLYKAMQTLAEAGVLRSIVEDVREQEAKDKN</sequence>
<evidence type="ECO:0000256" key="5">
    <source>
        <dbReference type="ARBA" id="ARBA00022807"/>
    </source>
</evidence>
<dbReference type="PANTHER" id="PTHR10589">
    <property type="entry name" value="UBIQUITIN CARBOXYL-TERMINAL HYDROLASE"/>
    <property type="match status" value="1"/>
</dbReference>
<dbReference type="InterPro" id="IPR038765">
    <property type="entry name" value="Papain-like_cys_pep_sf"/>
</dbReference>
<dbReference type="GO" id="GO:0006511">
    <property type="term" value="P:ubiquitin-dependent protein catabolic process"/>
    <property type="evidence" value="ECO:0007669"/>
    <property type="project" value="UniProtKB-UniRule"/>
</dbReference>
<evidence type="ECO:0000256" key="1">
    <source>
        <dbReference type="ARBA" id="ARBA00000707"/>
    </source>
</evidence>
<dbReference type="PROSITE" id="PS52048">
    <property type="entry name" value="UCH_DOMAIN"/>
    <property type="match status" value="1"/>
</dbReference>
<reference evidence="10" key="1">
    <citation type="submission" date="2021-02" db="EMBL/GenBank/DDBJ databases">
        <title>Genome sequence Cadophora malorum strain M34.</title>
        <authorList>
            <person name="Stefanovic E."/>
            <person name="Vu D."/>
            <person name="Scully C."/>
            <person name="Dijksterhuis J."/>
            <person name="Roader J."/>
            <person name="Houbraken J."/>
        </authorList>
    </citation>
    <scope>NUCLEOTIDE SEQUENCE</scope>
    <source>
        <strain evidence="10">M34</strain>
    </source>
</reference>
<dbReference type="GO" id="GO:0004843">
    <property type="term" value="F:cysteine-type deubiquitinase activity"/>
    <property type="evidence" value="ECO:0007669"/>
    <property type="project" value="UniProtKB-UniRule"/>
</dbReference>
<dbReference type="GO" id="GO:0005737">
    <property type="term" value="C:cytoplasm"/>
    <property type="evidence" value="ECO:0007669"/>
    <property type="project" value="TreeGrafter"/>
</dbReference>
<keyword evidence="3 6" id="KW-0833">Ubl conjugation pathway</keyword>
<comment type="catalytic activity">
    <reaction evidence="1 6 7">
        <text>Thiol-dependent hydrolysis of ester, thioester, amide, peptide and isopeptide bonds formed by the C-terminal Gly of ubiquitin (a 76-residue protein attached to proteins as an intracellular targeting signal).</text>
        <dbReference type="EC" id="3.4.19.12"/>
    </reaction>
</comment>
<feature type="active site" description="Proton donor" evidence="6">
    <location>
        <position position="323"/>
    </location>
</feature>
<dbReference type="Gene3D" id="3.40.532.10">
    <property type="entry name" value="Peptidase C12, ubiquitin carboxyl-terminal hydrolase"/>
    <property type="match status" value="1"/>
</dbReference>
<dbReference type="PRINTS" id="PR00707">
    <property type="entry name" value="UBCTHYDRLASE"/>
</dbReference>
<protein>
    <recommendedName>
        <fullName evidence="7">Ubiquitin carboxyl-terminal hydrolase</fullName>
        <ecNumber evidence="7">3.4.19.12</ecNumber>
    </recommendedName>
</protein>
<feature type="active site" description="Nucleophile" evidence="6">
    <location>
        <position position="220"/>
    </location>
</feature>
<dbReference type="SUPFAM" id="SSF54001">
    <property type="entry name" value="Cysteine proteinases"/>
    <property type="match status" value="1"/>
</dbReference>
<evidence type="ECO:0000256" key="2">
    <source>
        <dbReference type="ARBA" id="ARBA00022670"/>
    </source>
</evidence>
<organism evidence="10 11">
    <name type="scientific">Cadophora malorum</name>
    <dbReference type="NCBI Taxonomy" id="108018"/>
    <lineage>
        <taxon>Eukaryota</taxon>
        <taxon>Fungi</taxon>
        <taxon>Dikarya</taxon>
        <taxon>Ascomycota</taxon>
        <taxon>Pezizomycotina</taxon>
        <taxon>Leotiomycetes</taxon>
        <taxon>Helotiales</taxon>
        <taxon>Ploettnerulaceae</taxon>
        <taxon>Cadophora</taxon>
    </lineage>
</organism>
<dbReference type="AlphaFoldDB" id="A0A8H7WEJ4"/>
<feature type="site" description="Transition state stabilizer" evidence="6">
    <location>
        <position position="214"/>
    </location>
</feature>
<name>A0A8H7WEJ4_9HELO</name>
<proteinExistence type="inferred from homology"/>
<comment type="similarity">
    <text evidence="6 7">Belongs to the peptidase C12 family.</text>
</comment>
<feature type="site" description="Important for enzyme activity" evidence="6">
    <location>
        <position position="338"/>
    </location>
</feature>
<dbReference type="GO" id="GO:0016579">
    <property type="term" value="P:protein deubiquitination"/>
    <property type="evidence" value="ECO:0007669"/>
    <property type="project" value="TreeGrafter"/>
</dbReference>
<dbReference type="EC" id="3.4.19.12" evidence="7"/>
<evidence type="ECO:0000313" key="10">
    <source>
        <dbReference type="EMBL" id="KAG4423404.1"/>
    </source>
</evidence>
<dbReference type="InterPro" id="IPR001578">
    <property type="entry name" value="Peptidase_C12_UCH"/>
</dbReference>
<feature type="compositionally biased region" description="Polar residues" evidence="8">
    <location>
        <begin position="41"/>
        <end position="53"/>
    </location>
</feature>
<evidence type="ECO:0000256" key="4">
    <source>
        <dbReference type="ARBA" id="ARBA00022801"/>
    </source>
</evidence>
<feature type="domain" description="UCH catalytic" evidence="9">
    <location>
        <begin position="139"/>
        <end position="383"/>
    </location>
</feature>
<comment type="caution">
    <text evidence="10">The sequence shown here is derived from an EMBL/GenBank/DDBJ whole genome shotgun (WGS) entry which is preliminary data.</text>
</comment>
<gene>
    <name evidence="10" type="ORF">IFR04_003508</name>
</gene>
<evidence type="ECO:0000259" key="9">
    <source>
        <dbReference type="PROSITE" id="PS52048"/>
    </source>
</evidence>
<evidence type="ECO:0000256" key="8">
    <source>
        <dbReference type="SAM" id="MobiDB-lite"/>
    </source>
</evidence>
<dbReference type="PANTHER" id="PTHR10589:SF29">
    <property type="entry name" value="UBIQUITIN CARBOXYL-TERMINAL HYDROLASE"/>
    <property type="match status" value="1"/>
</dbReference>
<dbReference type="FunFam" id="3.40.532.10:FF:000010">
    <property type="entry name" value="Ubiquitin carboxyl-terminal hydrolase"/>
    <property type="match status" value="1"/>
</dbReference>
<accession>A0A8H7WEJ4</accession>
<keyword evidence="4 6" id="KW-0378">Hydrolase</keyword>
<dbReference type="Pfam" id="PF01088">
    <property type="entry name" value="Peptidase_C12"/>
    <property type="match status" value="1"/>
</dbReference>
<feature type="region of interest" description="Disordered" evidence="8">
    <location>
        <begin position="1"/>
        <end position="91"/>
    </location>
</feature>
<dbReference type="OrthoDB" id="1924260at2759"/>